<feature type="domain" description="HTH araC/xylS-type" evidence="5">
    <location>
        <begin position="190"/>
        <end position="288"/>
    </location>
</feature>
<evidence type="ECO:0000313" key="6">
    <source>
        <dbReference type="EMBL" id="GLX67019.1"/>
    </source>
</evidence>
<evidence type="ECO:0000259" key="5">
    <source>
        <dbReference type="PROSITE" id="PS01124"/>
    </source>
</evidence>
<dbReference type="Gene3D" id="2.60.120.10">
    <property type="entry name" value="Jelly Rolls"/>
    <property type="match status" value="1"/>
</dbReference>
<name>A0ABQ6G7R9_9BACL</name>
<comment type="caution">
    <text evidence="6">The sequence shown here is derived from an EMBL/GenBank/DDBJ whole genome shotgun (WGS) entry which is preliminary data.</text>
</comment>
<proteinExistence type="predicted"/>
<dbReference type="InterPro" id="IPR018062">
    <property type="entry name" value="HTH_AraC-typ_CS"/>
</dbReference>
<sequence>MSEEIIFLQPVEAAQVVEGVYFPPYISLAHVFNAPKGWTIGPRRFRQYQFQYVLAGAASYRIEDQSYETKKGDLIVHFPNEEHEVRTLEGVPYVCVSIVFHFGSTSFPLEELLSGLHYVGSYEGTSLESALTAIPAEYHQPERVHRLRAQSLLMEVIYTLLRDQRSVALSSDIASLQESHIKHKAHANLVLLKNYIKERFAETIKYEQLEQLTGWSKNYILLRFKDAYDTTPMQFQIQLRIERAKELAIQSNMSVTEIAHHVGYADVHTFGKIFKKKTGHSLSEFCASLLY</sequence>
<dbReference type="Pfam" id="PF02311">
    <property type="entry name" value="AraC_binding"/>
    <property type="match status" value="1"/>
</dbReference>
<keyword evidence="3" id="KW-0010">Activator</keyword>
<accession>A0ABQ6G7R9</accession>
<dbReference type="EMBL" id="BSSQ01000005">
    <property type="protein sequence ID" value="GLX67019.1"/>
    <property type="molecule type" value="Genomic_DNA"/>
</dbReference>
<dbReference type="PROSITE" id="PS01124">
    <property type="entry name" value="HTH_ARAC_FAMILY_2"/>
    <property type="match status" value="1"/>
</dbReference>
<evidence type="ECO:0000256" key="4">
    <source>
        <dbReference type="ARBA" id="ARBA00023163"/>
    </source>
</evidence>
<dbReference type="RefSeq" id="WP_284237735.1">
    <property type="nucleotide sequence ID" value="NZ_BSSQ01000005.1"/>
</dbReference>
<evidence type="ECO:0000313" key="7">
    <source>
        <dbReference type="Proteomes" id="UP001157114"/>
    </source>
</evidence>
<dbReference type="InterPro" id="IPR050204">
    <property type="entry name" value="AraC_XylS_family_regulators"/>
</dbReference>
<dbReference type="InterPro" id="IPR014710">
    <property type="entry name" value="RmlC-like_jellyroll"/>
</dbReference>
<dbReference type="PANTHER" id="PTHR46796">
    <property type="entry name" value="HTH-TYPE TRANSCRIPTIONAL ACTIVATOR RHAS-RELATED"/>
    <property type="match status" value="1"/>
</dbReference>
<dbReference type="PROSITE" id="PS00041">
    <property type="entry name" value="HTH_ARAC_FAMILY_1"/>
    <property type="match status" value="1"/>
</dbReference>
<dbReference type="Proteomes" id="UP001157114">
    <property type="component" value="Unassembled WGS sequence"/>
</dbReference>
<dbReference type="InterPro" id="IPR037923">
    <property type="entry name" value="HTH-like"/>
</dbReference>
<gene>
    <name evidence="6" type="primary">ybfI_1</name>
    <name evidence="6" type="ORF">MU1_13630</name>
</gene>
<keyword evidence="2" id="KW-0238">DNA-binding</keyword>
<dbReference type="SUPFAM" id="SSF51215">
    <property type="entry name" value="Regulatory protein AraC"/>
    <property type="match status" value="1"/>
</dbReference>
<dbReference type="Gene3D" id="1.10.10.60">
    <property type="entry name" value="Homeodomain-like"/>
    <property type="match status" value="1"/>
</dbReference>
<evidence type="ECO:0000256" key="3">
    <source>
        <dbReference type="ARBA" id="ARBA00023159"/>
    </source>
</evidence>
<dbReference type="SUPFAM" id="SSF46689">
    <property type="entry name" value="Homeodomain-like"/>
    <property type="match status" value="1"/>
</dbReference>
<protein>
    <submittedName>
        <fullName evidence="6">HTH-type transcriptional regulator YbfI</fullName>
    </submittedName>
</protein>
<keyword evidence="7" id="KW-1185">Reference proteome</keyword>
<dbReference type="InterPro" id="IPR003313">
    <property type="entry name" value="AraC-bd"/>
</dbReference>
<dbReference type="InterPro" id="IPR009057">
    <property type="entry name" value="Homeodomain-like_sf"/>
</dbReference>
<dbReference type="SMART" id="SM00342">
    <property type="entry name" value="HTH_ARAC"/>
    <property type="match status" value="1"/>
</dbReference>
<evidence type="ECO:0000256" key="2">
    <source>
        <dbReference type="ARBA" id="ARBA00023125"/>
    </source>
</evidence>
<evidence type="ECO:0000256" key="1">
    <source>
        <dbReference type="ARBA" id="ARBA00023015"/>
    </source>
</evidence>
<reference evidence="6 7" key="1">
    <citation type="submission" date="2023-03" db="EMBL/GenBank/DDBJ databases">
        <title>Draft genome sequence of the bacteria which degrade cell wall of Tricholomamatutake.</title>
        <authorList>
            <person name="Konishi Y."/>
            <person name="Fukuta Y."/>
            <person name="Shirasaka N."/>
        </authorList>
    </citation>
    <scope>NUCLEOTIDE SEQUENCE [LARGE SCALE GENOMIC DNA]</scope>
    <source>
        <strain evidence="7">mu1</strain>
    </source>
</reference>
<keyword evidence="4" id="KW-0804">Transcription</keyword>
<dbReference type="InterPro" id="IPR018060">
    <property type="entry name" value="HTH_AraC"/>
</dbReference>
<dbReference type="Pfam" id="PF12833">
    <property type="entry name" value="HTH_18"/>
    <property type="match status" value="1"/>
</dbReference>
<organism evidence="6 7">
    <name type="scientific">Paenibacillus glycanilyticus</name>
    <dbReference type="NCBI Taxonomy" id="126569"/>
    <lineage>
        <taxon>Bacteria</taxon>
        <taxon>Bacillati</taxon>
        <taxon>Bacillota</taxon>
        <taxon>Bacilli</taxon>
        <taxon>Bacillales</taxon>
        <taxon>Paenibacillaceae</taxon>
        <taxon>Paenibacillus</taxon>
    </lineage>
</organism>
<keyword evidence="1" id="KW-0805">Transcription regulation</keyword>